<accession>A0A1G6TY81</accession>
<dbReference type="RefSeq" id="WP_087939982.1">
    <property type="nucleotide sequence ID" value="NZ_FNAC01000025.1"/>
</dbReference>
<keyword evidence="2" id="KW-1185">Reference proteome</keyword>
<protein>
    <submittedName>
        <fullName evidence="1">Nucleoside 2-deoxyribosyltransferase</fullName>
    </submittedName>
</protein>
<proteinExistence type="predicted"/>
<dbReference type="OrthoDB" id="284716at2"/>
<dbReference type="Gene3D" id="3.40.50.450">
    <property type="match status" value="1"/>
</dbReference>
<evidence type="ECO:0000313" key="2">
    <source>
        <dbReference type="Proteomes" id="UP000199060"/>
    </source>
</evidence>
<dbReference type="SUPFAM" id="SSF52309">
    <property type="entry name" value="N-(deoxy)ribosyltransferase-like"/>
    <property type="match status" value="1"/>
</dbReference>
<sequence length="326" mass="37777">MEKNIVRVWPATHCPLTNRSDSEVIRSVDLSNFSFDREGFYWIYKFGAGEQLLIVTDELFNNSDIWTSKRREIEFLLHQGRWPKGVKMMDSNSLLALISSSNIPSSPIEKLKEVIYYFKSVSEFFGQTLYPKDNFHYKEHLVKKTGMSNPSELERIIYTCIELGYVKDEGSTKSTFPISLTLKGWEEAEKFETQKSSNISFIAMSFDPEMIQVYNDWIEPAIRESGFEPYIVLDQHPNSDVTINDAILAGIKKAKFTIADFTYHKSGVYFEAGYALGRGQKVIYTCRKDHIGTAHFDTRNYQHLVWKDGEDLKRKLMDKIEVFIKS</sequence>
<evidence type="ECO:0000313" key="1">
    <source>
        <dbReference type="EMBL" id="SDD34023.1"/>
    </source>
</evidence>
<dbReference type="Proteomes" id="UP000199060">
    <property type="component" value="Unassembled WGS sequence"/>
</dbReference>
<dbReference type="GO" id="GO:0016740">
    <property type="term" value="F:transferase activity"/>
    <property type="evidence" value="ECO:0007669"/>
    <property type="project" value="UniProtKB-KW"/>
</dbReference>
<dbReference type="STRING" id="686796.SAMN04488104_102513"/>
<organism evidence="1 2">
    <name type="scientific">Algoriphagus faecimaris</name>
    <dbReference type="NCBI Taxonomy" id="686796"/>
    <lineage>
        <taxon>Bacteria</taxon>
        <taxon>Pseudomonadati</taxon>
        <taxon>Bacteroidota</taxon>
        <taxon>Cytophagia</taxon>
        <taxon>Cytophagales</taxon>
        <taxon>Cyclobacteriaceae</taxon>
        <taxon>Algoriphagus</taxon>
    </lineage>
</organism>
<gene>
    <name evidence="1" type="ORF">SAMN04488104_102513</name>
</gene>
<keyword evidence="1" id="KW-0808">Transferase</keyword>
<dbReference type="EMBL" id="FNAC01000025">
    <property type="protein sequence ID" value="SDD34023.1"/>
    <property type="molecule type" value="Genomic_DNA"/>
</dbReference>
<name>A0A1G6TY81_9BACT</name>
<reference evidence="2" key="1">
    <citation type="submission" date="2016-10" db="EMBL/GenBank/DDBJ databases">
        <authorList>
            <person name="Varghese N."/>
            <person name="Submissions S."/>
        </authorList>
    </citation>
    <scope>NUCLEOTIDE SEQUENCE [LARGE SCALE GENOMIC DNA]</scope>
    <source>
        <strain evidence="2">DSM 23095</strain>
    </source>
</reference>
<dbReference type="AlphaFoldDB" id="A0A1G6TY81"/>